<protein>
    <submittedName>
        <fullName evidence="3">Uncharacterized protein</fullName>
    </submittedName>
</protein>
<dbReference type="EMBL" id="CAJZBQ010000027">
    <property type="protein sequence ID" value="CAG9320868.1"/>
    <property type="molecule type" value="Genomic_DNA"/>
</dbReference>
<evidence type="ECO:0000313" key="3">
    <source>
        <dbReference type="EMBL" id="CAG9320868.1"/>
    </source>
</evidence>
<dbReference type="PANTHER" id="PTHR46344:SF27">
    <property type="entry name" value="KELCH REPEAT SUPERFAMILY PROTEIN"/>
    <property type="match status" value="1"/>
</dbReference>
<keyword evidence="2" id="KW-0677">Repeat</keyword>
<dbReference type="Pfam" id="PF01344">
    <property type="entry name" value="Kelch_1"/>
    <property type="match status" value="1"/>
</dbReference>
<dbReference type="SMART" id="SM00612">
    <property type="entry name" value="Kelch"/>
    <property type="match status" value="2"/>
</dbReference>
<accession>A0AAU9JBA3</accession>
<evidence type="ECO:0000313" key="4">
    <source>
        <dbReference type="Proteomes" id="UP001162131"/>
    </source>
</evidence>
<dbReference type="Gene3D" id="2.120.10.80">
    <property type="entry name" value="Kelch-type beta propeller"/>
    <property type="match status" value="1"/>
</dbReference>
<name>A0AAU9JBA3_9CILI</name>
<dbReference type="InterPro" id="IPR015915">
    <property type="entry name" value="Kelch-typ_b-propeller"/>
</dbReference>
<keyword evidence="4" id="KW-1185">Reference proteome</keyword>
<gene>
    <name evidence="3" type="ORF">BSTOLATCC_MIC27445</name>
</gene>
<comment type="caution">
    <text evidence="3">The sequence shown here is derived from an EMBL/GenBank/DDBJ whole genome shotgun (WGS) entry which is preliminary data.</text>
</comment>
<organism evidence="3 4">
    <name type="scientific">Blepharisma stoltei</name>
    <dbReference type="NCBI Taxonomy" id="1481888"/>
    <lineage>
        <taxon>Eukaryota</taxon>
        <taxon>Sar</taxon>
        <taxon>Alveolata</taxon>
        <taxon>Ciliophora</taxon>
        <taxon>Postciliodesmatophora</taxon>
        <taxon>Heterotrichea</taxon>
        <taxon>Heterotrichida</taxon>
        <taxon>Blepharismidae</taxon>
        <taxon>Blepharisma</taxon>
    </lineage>
</organism>
<dbReference type="AlphaFoldDB" id="A0AAU9JBA3"/>
<keyword evidence="1" id="KW-0880">Kelch repeat</keyword>
<proteinExistence type="predicted"/>
<dbReference type="InterPro" id="IPR006652">
    <property type="entry name" value="Kelch_1"/>
</dbReference>
<evidence type="ECO:0000256" key="2">
    <source>
        <dbReference type="ARBA" id="ARBA00022737"/>
    </source>
</evidence>
<evidence type="ECO:0000256" key="1">
    <source>
        <dbReference type="ARBA" id="ARBA00022441"/>
    </source>
</evidence>
<dbReference type="SUPFAM" id="SSF117281">
    <property type="entry name" value="Kelch motif"/>
    <property type="match status" value="1"/>
</dbReference>
<reference evidence="3" key="1">
    <citation type="submission" date="2021-09" db="EMBL/GenBank/DDBJ databases">
        <authorList>
            <consortium name="AG Swart"/>
            <person name="Singh M."/>
            <person name="Singh A."/>
            <person name="Seah K."/>
            <person name="Emmerich C."/>
        </authorList>
    </citation>
    <scope>NUCLEOTIDE SEQUENCE</scope>
    <source>
        <strain evidence="3">ATCC30299</strain>
    </source>
</reference>
<dbReference type="Proteomes" id="UP001162131">
    <property type="component" value="Unassembled WGS sequence"/>
</dbReference>
<dbReference type="PANTHER" id="PTHR46344">
    <property type="entry name" value="OS02G0202900 PROTEIN"/>
    <property type="match status" value="1"/>
</dbReference>
<sequence>MGSCCGTQTSYNKLSLNLQGKTTEIPKKITNFNELQAEARRNYRQLTNKEFTMKINENPLTNDNFFQYTKGKGKLTITIDIENDQAIDLSGGYISIKSDELEHAGFVTNFNLVMTTNKVLPSPEKALQAKSDLQLDPKVFFYRNSALSFSLVGLQAGIRAEPLPILCTKLHPGDKISINNTTVTLISLDPYKLVYKYNAIPGTPILYQGKVVGMHISNNIGVNILGVIEDLKSVSTVHLFSSQINEFLHEVIFEEGIPSSESRFHFIYCPKENGLSSYNIISQEFKNVDIKIPKNSVVAQAETGAYISGGKSDNLVCKKFYFFDSYTFTLFEKHEMITARENHAMAIMSTGVYVISGFNGSELTNECEYFDIKKNVWYPIYPINLPRNGATATVFLENLYVAGGLRPNGSFCENIEKFVNNRWENLKIKAPESLGNIKIFGDGQKMMILGKSLWRSNNEEWETISDEKQELPGKHIAILMNKLYVFVNPRNLLVWGNESEWRNVGRGK</sequence>